<comment type="caution">
    <text evidence="7">The sequence shown here is derived from an EMBL/GenBank/DDBJ whole genome shotgun (WGS) entry which is preliminary data.</text>
</comment>
<sequence length="722" mass="78317">MTISLRPPAAAPTAPARPVSVTVHGRIVTDPYAWLKAPNWRDVLKDPDTLPAEIRAYLEQENAYAEAALADTAPLRETLVAEMRGRIREDDGSVPETDGPFAYYTRYREGGQHPLVCRRPADTVPAGEIGDLAGDLAGDLGAAGEAILIDGDREGEGLAFFSLADAAHSDDHALVAWSADTKGSELYTIRVRDLATGADREDAVVATTGEAVWSRDGRAFWYVAVDANHRPAQVLLHRLGSPQSEDEIVYEESDPGFFVHIDATQSGAFLTITASDHETAEVHLVDRARPNGALRIVAPREPKLIYSVEHRGDELFILTNADGAEDFKIAVAPLEQPGRAAWRDLIPHRPGVMIRFQHVLARHLVRLELENARPRLIVRDALSGAEHAVAFAEEAYSLGLAPGYAFDTDLIRFSYSSMTTPAETYDYDAVTRARSLRKRQDVPSGHDPASYVTRRLFATAPDGETVPISLLHRRDLPLDGTAPLLLYGYGSYGTLMSASFRTNPLSLVDRGFVYAIAHVRGGTEKGWRWYMDGKREKKPNTFSDFVACARALIEARYTGPQRIVGHGGSAGGMLMGAVANLAPELFAGIVADVPFVDVLNTMLDGELPLTPPEWPEWGNPGTDEAAFETILSYSPYDNVAAKRYPAILALGGLTDPRVTYWEPAKWVARLRATMTGGGPVLLRVNMDAGHGGAAGRFDRLEEVGLIYAFALAAAPPAAGPAA</sequence>
<reference evidence="7" key="2">
    <citation type="submission" date="2021-08" db="EMBL/GenBank/DDBJ databases">
        <authorList>
            <person name="Tani A."/>
            <person name="Ola A."/>
            <person name="Ogura Y."/>
            <person name="Katsura K."/>
            <person name="Hayashi T."/>
        </authorList>
    </citation>
    <scope>NUCLEOTIDE SEQUENCE</scope>
    <source>
        <strain evidence="7">KCTC 52305</strain>
    </source>
</reference>
<dbReference type="InterPro" id="IPR002470">
    <property type="entry name" value="Peptidase_S9A"/>
</dbReference>
<protein>
    <submittedName>
        <fullName evidence="7">Dipeptidyl aminopeptidase BI</fullName>
    </submittedName>
</protein>
<evidence type="ECO:0000256" key="3">
    <source>
        <dbReference type="ARBA" id="ARBA00022801"/>
    </source>
</evidence>
<feature type="domain" description="Peptidase S9A N-terminal" evidence="6">
    <location>
        <begin position="19"/>
        <end position="439"/>
    </location>
</feature>
<keyword evidence="3" id="KW-0378">Hydrolase</keyword>
<dbReference type="GO" id="GO:0004177">
    <property type="term" value="F:aminopeptidase activity"/>
    <property type="evidence" value="ECO:0007669"/>
    <property type="project" value="UniProtKB-KW"/>
</dbReference>
<evidence type="ECO:0000313" key="8">
    <source>
        <dbReference type="Proteomes" id="UP001055167"/>
    </source>
</evidence>
<proteinExistence type="inferred from homology"/>
<keyword evidence="4" id="KW-0720">Serine protease</keyword>
<dbReference type="PANTHER" id="PTHR11757">
    <property type="entry name" value="PROTEASE FAMILY S9A OLIGOPEPTIDASE"/>
    <property type="match status" value="1"/>
</dbReference>
<dbReference type="Pfam" id="PF00326">
    <property type="entry name" value="Peptidase_S9"/>
    <property type="match status" value="1"/>
</dbReference>
<evidence type="ECO:0000256" key="2">
    <source>
        <dbReference type="ARBA" id="ARBA00022670"/>
    </source>
</evidence>
<dbReference type="SUPFAM" id="SSF50993">
    <property type="entry name" value="Peptidase/esterase 'gauge' domain"/>
    <property type="match status" value="1"/>
</dbReference>
<dbReference type="Gene3D" id="3.40.50.1820">
    <property type="entry name" value="alpha/beta hydrolase"/>
    <property type="match status" value="1"/>
</dbReference>
<dbReference type="EMBL" id="BPQH01000004">
    <property type="protein sequence ID" value="GJD48931.1"/>
    <property type="molecule type" value="Genomic_DNA"/>
</dbReference>
<gene>
    <name evidence="7" type="primary">dapb1</name>
    <name evidence="7" type="ORF">OPKNFCMD_1657</name>
</gene>
<dbReference type="Proteomes" id="UP001055167">
    <property type="component" value="Unassembled WGS sequence"/>
</dbReference>
<feature type="domain" description="Peptidase S9 prolyl oligopeptidase catalytic" evidence="5">
    <location>
        <begin position="499"/>
        <end position="712"/>
    </location>
</feature>
<dbReference type="InterPro" id="IPR023302">
    <property type="entry name" value="Pept_S9A_N"/>
</dbReference>
<dbReference type="SUPFAM" id="SSF53474">
    <property type="entry name" value="alpha/beta-Hydrolases"/>
    <property type="match status" value="1"/>
</dbReference>
<evidence type="ECO:0000256" key="1">
    <source>
        <dbReference type="ARBA" id="ARBA00005228"/>
    </source>
</evidence>
<dbReference type="Gene3D" id="2.130.10.120">
    <property type="entry name" value="Prolyl oligopeptidase, N-terminal domain"/>
    <property type="match status" value="1"/>
</dbReference>
<evidence type="ECO:0000313" key="7">
    <source>
        <dbReference type="EMBL" id="GJD48931.1"/>
    </source>
</evidence>
<name>A0ABQ4QUC1_9HYPH</name>
<evidence type="ECO:0000259" key="6">
    <source>
        <dbReference type="Pfam" id="PF02897"/>
    </source>
</evidence>
<dbReference type="PRINTS" id="PR00862">
    <property type="entry name" value="PROLIGOPTASE"/>
</dbReference>
<evidence type="ECO:0000256" key="4">
    <source>
        <dbReference type="ARBA" id="ARBA00022825"/>
    </source>
</evidence>
<dbReference type="InterPro" id="IPR001375">
    <property type="entry name" value="Peptidase_S9_cat"/>
</dbReference>
<dbReference type="InterPro" id="IPR051543">
    <property type="entry name" value="Serine_Peptidase_S9A"/>
</dbReference>
<dbReference type="InterPro" id="IPR029058">
    <property type="entry name" value="AB_hydrolase_fold"/>
</dbReference>
<evidence type="ECO:0000259" key="5">
    <source>
        <dbReference type="Pfam" id="PF00326"/>
    </source>
</evidence>
<keyword evidence="8" id="KW-1185">Reference proteome</keyword>
<dbReference type="RefSeq" id="WP_128562267.1">
    <property type="nucleotide sequence ID" value="NZ_BPQH01000004.1"/>
</dbReference>
<accession>A0ABQ4QUC1</accession>
<keyword evidence="7" id="KW-0031">Aminopeptidase</keyword>
<reference evidence="7" key="1">
    <citation type="journal article" date="2021" name="Front. Microbiol.">
        <title>Comprehensive Comparative Genomics and Phenotyping of Methylobacterium Species.</title>
        <authorList>
            <person name="Alessa O."/>
            <person name="Ogura Y."/>
            <person name="Fujitani Y."/>
            <person name="Takami H."/>
            <person name="Hayashi T."/>
            <person name="Sahin N."/>
            <person name="Tani A."/>
        </authorList>
    </citation>
    <scope>NUCLEOTIDE SEQUENCE</scope>
    <source>
        <strain evidence="7">KCTC 52305</strain>
    </source>
</reference>
<dbReference type="Pfam" id="PF02897">
    <property type="entry name" value="Peptidase_S9_N"/>
    <property type="match status" value="1"/>
</dbReference>
<organism evidence="7 8">
    <name type="scientific">Methylobacterium crusticola</name>
    <dbReference type="NCBI Taxonomy" id="1697972"/>
    <lineage>
        <taxon>Bacteria</taxon>
        <taxon>Pseudomonadati</taxon>
        <taxon>Pseudomonadota</taxon>
        <taxon>Alphaproteobacteria</taxon>
        <taxon>Hyphomicrobiales</taxon>
        <taxon>Methylobacteriaceae</taxon>
        <taxon>Methylobacterium</taxon>
    </lineage>
</organism>
<comment type="similarity">
    <text evidence="1">Belongs to the peptidase S9A family.</text>
</comment>
<dbReference type="PANTHER" id="PTHR11757:SF19">
    <property type="entry name" value="PROLYL ENDOPEPTIDASE-LIKE"/>
    <property type="match status" value="1"/>
</dbReference>
<keyword evidence="2" id="KW-0645">Protease</keyword>